<keyword evidence="3" id="KW-1185">Reference proteome</keyword>
<organism evidence="2 3">
    <name type="scientific">Dreissena polymorpha</name>
    <name type="common">Zebra mussel</name>
    <name type="synonym">Mytilus polymorpha</name>
    <dbReference type="NCBI Taxonomy" id="45954"/>
    <lineage>
        <taxon>Eukaryota</taxon>
        <taxon>Metazoa</taxon>
        <taxon>Spiralia</taxon>
        <taxon>Lophotrochozoa</taxon>
        <taxon>Mollusca</taxon>
        <taxon>Bivalvia</taxon>
        <taxon>Autobranchia</taxon>
        <taxon>Heteroconchia</taxon>
        <taxon>Euheterodonta</taxon>
        <taxon>Imparidentia</taxon>
        <taxon>Neoheterodontei</taxon>
        <taxon>Myida</taxon>
        <taxon>Dreissenoidea</taxon>
        <taxon>Dreissenidae</taxon>
        <taxon>Dreissena</taxon>
    </lineage>
</organism>
<dbReference type="Proteomes" id="UP000828390">
    <property type="component" value="Unassembled WGS sequence"/>
</dbReference>
<comment type="caution">
    <text evidence="2">The sequence shown here is derived from an EMBL/GenBank/DDBJ whole genome shotgun (WGS) entry which is preliminary data.</text>
</comment>
<reference evidence="2" key="2">
    <citation type="submission" date="2020-11" db="EMBL/GenBank/DDBJ databases">
        <authorList>
            <person name="McCartney M.A."/>
            <person name="Auch B."/>
            <person name="Kono T."/>
            <person name="Mallez S."/>
            <person name="Becker A."/>
            <person name="Gohl D.M."/>
            <person name="Silverstein K.A.T."/>
            <person name="Koren S."/>
            <person name="Bechman K.B."/>
            <person name="Herman A."/>
            <person name="Abrahante J.E."/>
            <person name="Garbe J."/>
        </authorList>
    </citation>
    <scope>NUCLEOTIDE SEQUENCE</scope>
    <source>
        <strain evidence="2">Duluth1</strain>
        <tissue evidence="2">Whole animal</tissue>
    </source>
</reference>
<evidence type="ECO:0000313" key="3">
    <source>
        <dbReference type="Proteomes" id="UP000828390"/>
    </source>
</evidence>
<dbReference type="InterPro" id="IPR011029">
    <property type="entry name" value="DEATH-like_dom_sf"/>
</dbReference>
<protein>
    <submittedName>
        <fullName evidence="2">Uncharacterized protein</fullName>
    </submittedName>
</protein>
<dbReference type="AlphaFoldDB" id="A0A9D4L9T7"/>
<reference evidence="2" key="1">
    <citation type="journal article" date="2019" name="bioRxiv">
        <title>The Genome of the Zebra Mussel, Dreissena polymorpha: A Resource for Invasive Species Research.</title>
        <authorList>
            <person name="McCartney M.A."/>
            <person name="Auch B."/>
            <person name="Kono T."/>
            <person name="Mallez S."/>
            <person name="Zhang Y."/>
            <person name="Obille A."/>
            <person name="Becker A."/>
            <person name="Abrahante J.E."/>
            <person name="Garbe J."/>
            <person name="Badalamenti J.P."/>
            <person name="Herman A."/>
            <person name="Mangelson H."/>
            <person name="Liachko I."/>
            <person name="Sullivan S."/>
            <person name="Sone E.D."/>
            <person name="Koren S."/>
            <person name="Silverstein K.A.T."/>
            <person name="Beckman K.B."/>
            <person name="Gohl D.M."/>
        </authorList>
    </citation>
    <scope>NUCLEOTIDE SEQUENCE</scope>
    <source>
        <strain evidence="2">Duluth1</strain>
        <tissue evidence="2">Whole animal</tissue>
    </source>
</reference>
<gene>
    <name evidence="2" type="ORF">DPMN_095674</name>
</gene>
<evidence type="ECO:0000256" key="1">
    <source>
        <dbReference type="SAM" id="Coils"/>
    </source>
</evidence>
<name>A0A9D4L9T7_DREPO</name>
<dbReference type="Gene3D" id="1.10.533.10">
    <property type="entry name" value="Death Domain, Fas"/>
    <property type="match status" value="1"/>
</dbReference>
<keyword evidence="1" id="KW-0175">Coiled coil</keyword>
<evidence type="ECO:0000313" key="2">
    <source>
        <dbReference type="EMBL" id="KAH3853152.1"/>
    </source>
</evidence>
<dbReference type="OrthoDB" id="6136260at2759"/>
<accession>A0A9D4L9T7</accession>
<sequence length="661" mass="76002">MHVPTKCSCTDFSKAHCIQRFEEKYGLRHSMEEDVRPGAGVADDKGVTGDENPYLDEFDLIERARLTKCAMDYIKHPKPRLKVEENRCVNELEAILMASLTTSAKEEVRLSVEVERDDSDDMLHESNEKITGDEFAFPESENNSPRCMDALEVEEKRDMMYSQRPLDEDALIQNAKLADDGLSEIKHEHAPSVTMNPKMSLVLNEQKWNWLNLPGEADGFRTPANSEDGLCSVRIPHSTEKIVQTIQPEVTDVEADDMAKDADFKSLMAEIALKLEDCYLDDIISVFHGTWILEEGCIAGASTTDEILRRLQQQRFISRDNLHHLQTIVMRLDDTDLYTQAVQYIRHHHDTVYFYKELATLPKGFGLVRCHLSERDFTRLSREDLELVRFKLASVLFLSPKDAYIVGIEPGRRVVISCSLPVRYVQELAEMARDGLSELRLAEIEFVEILGKMYDVQGNSRQRNGGPWDHNRHAPFLSVYQQLRDKSKLLQEKDQEVKDLREETQFMQLELDTMSSELQLLTERALHESSKPYESARRHWKRTHGRSITFPLSIEAKMRHTHHIQPLEEALLRAQLLRNPEPDPFARAMVPYRPLKSTGPRSILPAAMKFRTETDDEKKRAVLPVTAGDELPVKHIVEANVIMNEIQEILDEILFLQAFVK</sequence>
<feature type="coiled-coil region" evidence="1">
    <location>
        <begin position="483"/>
        <end position="517"/>
    </location>
</feature>
<dbReference type="EMBL" id="JAIWYP010000003">
    <property type="protein sequence ID" value="KAH3853152.1"/>
    <property type="molecule type" value="Genomic_DNA"/>
</dbReference>
<proteinExistence type="predicted"/>